<feature type="region of interest" description="Disordered" evidence="1">
    <location>
        <begin position="88"/>
        <end position="155"/>
    </location>
</feature>
<feature type="compositionally biased region" description="Pro residues" evidence="1">
    <location>
        <begin position="134"/>
        <end position="143"/>
    </location>
</feature>
<dbReference type="Proteomes" id="UP001164459">
    <property type="component" value="Chromosome"/>
</dbReference>
<reference evidence="2" key="1">
    <citation type="submission" date="2022-11" db="EMBL/GenBank/DDBJ databases">
        <title>Minimal conservation of predation-associated metabolite biosynthetic gene clusters underscores biosynthetic potential of Myxococcota including descriptions for ten novel species: Archangium lansinium sp. nov., Myxococcus landrumus sp. nov., Nannocystis bai.</title>
        <authorList>
            <person name="Ahearne A."/>
            <person name="Stevens C."/>
            <person name="Dowd S."/>
        </authorList>
    </citation>
    <scope>NUCLEOTIDE SEQUENCE</scope>
    <source>
        <strain evidence="2">Fl3</strain>
    </source>
</reference>
<evidence type="ECO:0000313" key="2">
    <source>
        <dbReference type="EMBL" id="WAS91423.1"/>
    </source>
</evidence>
<accession>A0ABY7GWQ7</accession>
<name>A0ABY7GWQ7_9BACT</name>
<gene>
    <name evidence="2" type="ORF">O0S08_35000</name>
</gene>
<dbReference type="RefSeq" id="WP_269033786.1">
    <property type="nucleotide sequence ID" value="NZ_CP114040.1"/>
</dbReference>
<feature type="region of interest" description="Disordered" evidence="1">
    <location>
        <begin position="31"/>
        <end position="50"/>
    </location>
</feature>
<evidence type="ECO:0000313" key="3">
    <source>
        <dbReference type="Proteomes" id="UP001164459"/>
    </source>
</evidence>
<feature type="compositionally biased region" description="Pro residues" evidence="1">
    <location>
        <begin position="107"/>
        <end position="123"/>
    </location>
</feature>
<sequence length="256" mass="26837">MNQRRDIEHLLTQARRAAPGDEALQRVWSRLQVPPPTDPDGGSELDLSDLPAPDAAAAASLGKALVVGAIKAVVAAAVVTGAVVAVSRGPATEPTSPGEPPREDPPIAAPAEPPAPTPQPASPEGPQQAEPEARPAPPRTTPRPPRREPPPASPDADLAAERALIASAQAAHQRKDLSAARAHLDEHARRFPRGLLADERELLRVLTLCDAGETAQAESIARALVAKRGAGLFLPRLQASCVYERLVPVQRPSGSR</sequence>
<proteinExistence type="predicted"/>
<keyword evidence="3" id="KW-1185">Reference proteome</keyword>
<evidence type="ECO:0000256" key="1">
    <source>
        <dbReference type="SAM" id="MobiDB-lite"/>
    </source>
</evidence>
<organism evidence="2 3">
    <name type="scientific">Nannocystis punicea</name>
    <dbReference type="NCBI Taxonomy" id="2995304"/>
    <lineage>
        <taxon>Bacteria</taxon>
        <taxon>Pseudomonadati</taxon>
        <taxon>Myxococcota</taxon>
        <taxon>Polyangia</taxon>
        <taxon>Nannocystales</taxon>
        <taxon>Nannocystaceae</taxon>
        <taxon>Nannocystis</taxon>
    </lineage>
</organism>
<dbReference type="EMBL" id="CP114040">
    <property type="protein sequence ID" value="WAS91423.1"/>
    <property type="molecule type" value="Genomic_DNA"/>
</dbReference>
<protein>
    <submittedName>
        <fullName evidence="2">Uncharacterized protein</fullName>
    </submittedName>
</protein>